<organism evidence="1 2">
    <name type="scientific">Mycena venus</name>
    <dbReference type="NCBI Taxonomy" id="2733690"/>
    <lineage>
        <taxon>Eukaryota</taxon>
        <taxon>Fungi</taxon>
        <taxon>Dikarya</taxon>
        <taxon>Basidiomycota</taxon>
        <taxon>Agaricomycotina</taxon>
        <taxon>Agaricomycetes</taxon>
        <taxon>Agaricomycetidae</taxon>
        <taxon>Agaricales</taxon>
        <taxon>Marasmiineae</taxon>
        <taxon>Mycenaceae</taxon>
        <taxon>Mycena</taxon>
    </lineage>
</organism>
<keyword evidence="2" id="KW-1185">Reference proteome</keyword>
<evidence type="ECO:0000313" key="1">
    <source>
        <dbReference type="EMBL" id="KAF7354459.1"/>
    </source>
</evidence>
<dbReference type="AlphaFoldDB" id="A0A8H7CXR9"/>
<proteinExistence type="predicted"/>
<sequence>MHPKWRRSLAFDLKEEHGRDRFHTLYCVLAEEETADGQKDWQVHTIFLASVFVRQQIASWHVEVMKEVMFYATPAVRRASDKSFSQRDFLYQFSHSPALNALGTGVCRTGDWLDRSFVFTA</sequence>
<dbReference type="Proteomes" id="UP000620124">
    <property type="component" value="Unassembled WGS sequence"/>
</dbReference>
<comment type="caution">
    <text evidence="1">The sequence shown here is derived from an EMBL/GenBank/DDBJ whole genome shotgun (WGS) entry which is preliminary data.</text>
</comment>
<accession>A0A8H7CXR9</accession>
<protein>
    <submittedName>
        <fullName evidence="1">Uncharacterized protein</fullName>
    </submittedName>
</protein>
<gene>
    <name evidence="1" type="ORF">MVEN_01135100</name>
</gene>
<evidence type="ECO:0000313" key="2">
    <source>
        <dbReference type="Proteomes" id="UP000620124"/>
    </source>
</evidence>
<reference evidence="1" key="1">
    <citation type="submission" date="2020-05" db="EMBL/GenBank/DDBJ databases">
        <title>Mycena genomes resolve the evolution of fungal bioluminescence.</title>
        <authorList>
            <person name="Tsai I.J."/>
        </authorList>
    </citation>
    <scope>NUCLEOTIDE SEQUENCE</scope>
    <source>
        <strain evidence="1">CCC161011</strain>
    </source>
</reference>
<dbReference type="EMBL" id="JACAZI010000008">
    <property type="protein sequence ID" value="KAF7354459.1"/>
    <property type="molecule type" value="Genomic_DNA"/>
</dbReference>
<name>A0A8H7CXR9_9AGAR</name>